<evidence type="ECO:0000313" key="6">
    <source>
        <dbReference type="Proteomes" id="UP001630127"/>
    </source>
</evidence>
<evidence type="ECO:0000259" key="4">
    <source>
        <dbReference type="PROSITE" id="PS50927"/>
    </source>
</evidence>
<keyword evidence="1" id="KW-0732">Signal</keyword>
<dbReference type="PROSITE" id="PS50927">
    <property type="entry name" value="BULB_LECTIN"/>
    <property type="match status" value="1"/>
</dbReference>
<organism evidence="5 6">
    <name type="scientific">Cinchona calisaya</name>
    <dbReference type="NCBI Taxonomy" id="153742"/>
    <lineage>
        <taxon>Eukaryota</taxon>
        <taxon>Viridiplantae</taxon>
        <taxon>Streptophyta</taxon>
        <taxon>Embryophyta</taxon>
        <taxon>Tracheophyta</taxon>
        <taxon>Spermatophyta</taxon>
        <taxon>Magnoliopsida</taxon>
        <taxon>eudicotyledons</taxon>
        <taxon>Gunneridae</taxon>
        <taxon>Pentapetalae</taxon>
        <taxon>asterids</taxon>
        <taxon>lamiids</taxon>
        <taxon>Gentianales</taxon>
        <taxon>Rubiaceae</taxon>
        <taxon>Cinchonoideae</taxon>
        <taxon>Cinchoneae</taxon>
        <taxon>Cinchona</taxon>
    </lineage>
</organism>
<evidence type="ECO:0000256" key="1">
    <source>
        <dbReference type="ARBA" id="ARBA00022729"/>
    </source>
</evidence>
<dbReference type="Gene3D" id="3.30.200.20">
    <property type="entry name" value="Phosphorylase Kinase, domain 1"/>
    <property type="match status" value="1"/>
</dbReference>
<dbReference type="AlphaFoldDB" id="A0ABD2Y8E9"/>
<keyword evidence="3" id="KW-0472">Membrane</keyword>
<keyword evidence="2" id="KW-0325">Glycoprotein</keyword>
<dbReference type="PANTHER" id="PTHR32444">
    <property type="entry name" value="BULB-TYPE LECTIN DOMAIN-CONTAINING PROTEIN"/>
    <property type="match status" value="1"/>
</dbReference>
<dbReference type="SUPFAM" id="SSF51110">
    <property type="entry name" value="alpha-D-mannose-specific plant lectins"/>
    <property type="match status" value="1"/>
</dbReference>
<proteinExistence type="predicted"/>
<dbReference type="InterPro" id="IPR001480">
    <property type="entry name" value="Bulb-type_lectin_dom"/>
</dbReference>
<gene>
    <name evidence="5" type="ORF">ACH5RR_037752</name>
</gene>
<sequence length="269" mass="30258">MEEITVKYCSTNEQLAGILTKSLSKEKFNHFRSLLAVCNFVSREISLVNAAGFLEVIKPGLVILCDDTNRIIWTSFNSSRSAQSSILQLLDTGNLVVKDSNDNNKEMFLWQSVDYPTDTLLPGMKVGRNFVTGLEIAAIVMESVVHMEVVTLEILAYVDVRTIILNGSEVKKREIIAISLPFFISVVLFGLIFMLYCWRKNKKLSKLTRKGIPRHIHDKDYTDELLKKDLELPSFDLSTIMKATDNFSNHNKLGDGGLGTTYKGLLEEG</sequence>
<keyword evidence="3" id="KW-0812">Transmembrane</keyword>
<evidence type="ECO:0000256" key="3">
    <source>
        <dbReference type="SAM" id="Phobius"/>
    </source>
</evidence>
<accession>A0ABD2Y8E9</accession>
<name>A0ABD2Y8E9_9GENT</name>
<dbReference type="Gene3D" id="2.90.10.10">
    <property type="entry name" value="Bulb-type lectin domain"/>
    <property type="match status" value="1"/>
</dbReference>
<dbReference type="PANTHER" id="PTHR32444:SF183">
    <property type="entry name" value="APPLE DOMAIN-CONTAINING PROTEIN"/>
    <property type="match status" value="1"/>
</dbReference>
<evidence type="ECO:0000313" key="5">
    <source>
        <dbReference type="EMBL" id="KAL3503303.1"/>
    </source>
</evidence>
<dbReference type="SMART" id="SM00108">
    <property type="entry name" value="B_lectin"/>
    <property type="match status" value="1"/>
</dbReference>
<reference evidence="5 6" key="1">
    <citation type="submission" date="2024-11" db="EMBL/GenBank/DDBJ databases">
        <title>A near-complete genome assembly of Cinchona calisaya.</title>
        <authorList>
            <person name="Lian D.C."/>
            <person name="Zhao X.W."/>
            <person name="Wei L."/>
        </authorList>
    </citation>
    <scope>NUCLEOTIDE SEQUENCE [LARGE SCALE GENOMIC DNA]</scope>
    <source>
        <tissue evidence="5">Nenye</tissue>
    </source>
</reference>
<dbReference type="Proteomes" id="UP001630127">
    <property type="component" value="Unassembled WGS sequence"/>
</dbReference>
<keyword evidence="3" id="KW-1133">Transmembrane helix</keyword>
<protein>
    <recommendedName>
        <fullName evidence="4">Bulb-type lectin domain-containing protein</fullName>
    </recommendedName>
</protein>
<feature type="domain" description="Bulb-type lectin" evidence="4">
    <location>
        <begin position="1"/>
        <end position="110"/>
    </location>
</feature>
<dbReference type="EMBL" id="JBJUIK010000015">
    <property type="protein sequence ID" value="KAL3503303.1"/>
    <property type="molecule type" value="Genomic_DNA"/>
</dbReference>
<dbReference type="Pfam" id="PF01453">
    <property type="entry name" value="B_lectin"/>
    <property type="match status" value="1"/>
</dbReference>
<feature type="transmembrane region" description="Helical" evidence="3">
    <location>
        <begin position="175"/>
        <end position="198"/>
    </location>
</feature>
<keyword evidence="6" id="KW-1185">Reference proteome</keyword>
<comment type="caution">
    <text evidence="5">The sequence shown here is derived from an EMBL/GenBank/DDBJ whole genome shotgun (WGS) entry which is preliminary data.</text>
</comment>
<dbReference type="InterPro" id="IPR036426">
    <property type="entry name" value="Bulb-type_lectin_dom_sf"/>
</dbReference>
<evidence type="ECO:0000256" key="2">
    <source>
        <dbReference type="ARBA" id="ARBA00023180"/>
    </source>
</evidence>